<keyword evidence="2" id="KW-1185">Reference proteome</keyword>
<accession>A0ABP0V5F2</accession>
<gene>
    <name evidence="1" type="ORF">CSSPJE1EN1_LOCUS25030</name>
</gene>
<reference evidence="1" key="1">
    <citation type="submission" date="2024-02" db="EMBL/GenBank/DDBJ databases">
        <authorList>
            <consortium name="ELIXIR-Norway"/>
            <consortium name="Elixir Norway"/>
        </authorList>
    </citation>
    <scope>NUCLEOTIDE SEQUENCE</scope>
</reference>
<protein>
    <submittedName>
        <fullName evidence="1">Uncharacterized protein</fullName>
    </submittedName>
</protein>
<organism evidence="1 2">
    <name type="scientific">Sphagnum jensenii</name>
    <dbReference type="NCBI Taxonomy" id="128206"/>
    <lineage>
        <taxon>Eukaryota</taxon>
        <taxon>Viridiplantae</taxon>
        <taxon>Streptophyta</taxon>
        <taxon>Embryophyta</taxon>
        <taxon>Bryophyta</taxon>
        <taxon>Sphagnophytina</taxon>
        <taxon>Sphagnopsida</taxon>
        <taxon>Sphagnales</taxon>
        <taxon>Sphagnaceae</taxon>
        <taxon>Sphagnum</taxon>
    </lineage>
</organism>
<proteinExistence type="predicted"/>
<evidence type="ECO:0000313" key="2">
    <source>
        <dbReference type="Proteomes" id="UP001497444"/>
    </source>
</evidence>
<dbReference type="Proteomes" id="UP001497444">
    <property type="component" value="Unassembled WGS sequence"/>
</dbReference>
<name>A0ABP0V5F2_9BRYO</name>
<comment type="caution">
    <text evidence="1">The sequence shown here is derived from an EMBL/GenBank/DDBJ whole genome shotgun (WGS) entry which is preliminary data.</text>
</comment>
<evidence type="ECO:0000313" key="1">
    <source>
        <dbReference type="EMBL" id="CAK9249652.1"/>
    </source>
</evidence>
<sequence length="85" mass="9327">MGLLGPSWIVQRPLMSLVFFVPESGLRRFPALRLPRPMLLFALGLAALFISLLLPVSAKTLNAEIHATANRIAKYRLGIEVMGAL</sequence>
<dbReference type="EMBL" id="CAXAQS010000022">
    <property type="protein sequence ID" value="CAK9249652.1"/>
    <property type="molecule type" value="Genomic_DNA"/>
</dbReference>